<dbReference type="SMART" id="SM00895">
    <property type="entry name" value="FCD"/>
    <property type="match status" value="1"/>
</dbReference>
<dbReference type="PRINTS" id="PR00035">
    <property type="entry name" value="HTHGNTR"/>
</dbReference>
<dbReference type="Gene3D" id="1.20.120.530">
    <property type="entry name" value="GntR ligand-binding domain-like"/>
    <property type="match status" value="1"/>
</dbReference>
<dbReference type="PROSITE" id="PS50949">
    <property type="entry name" value="HTH_GNTR"/>
    <property type="match status" value="1"/>
</dbReference>
<name>A0A930VPR1_9ACTN</name>
<protein>
    <submittedName>
        <fullName evidence="5">GntR family transcriptional regulator</fullName>
    </submittedName>
</protein>
<dbReference type="InterPro" id="IPR011711">
    <property type="entry name" value="GntR_C"/>
</dbReference>
<keyword evidence="1" id="KW-0805">Transcription regulation</keyword>
<dbReference type="EMBL" id="JADKPO010000017">
    <property type="protein sequence ID" value="MBF4768773.1"/>
    <property type="molecule type" value="Genomic_DNA"/>
</dbReference>
<dbReference type="InterPro" id="IPR000524">
    <property type="entry name" value="Tscrpt_reg_HTH_GntR"/>
</dbReference>
<evidence type="ECO:0000259" key="4">
    <source>
        <dbReference type="PROSITE" id="PS50949"/>
    </source>
</evidence>
<evidence type="ECO:0000256" key="3">
    <source>
        <dbReference type="ARBA" id="ARBA00023163"/>
    </source>
</evidence>
<evidence type="ECO:0000256" key="1">
    <source>
        <dbReference type="ARBA" id="ARBA00023015"/>
    </source>
</evidence>
<proteinExistence type="predicted"/>
<dbReference type="Gene3D" id="1.10.10.10">
    <property type="entry name" value="Winged helix-like DNA-binding domain superfamily/Winged helix DNA-binding domain"/>
    <property type="match status" value="1"/>
</dbReference>
<organism evidence="5 6">
    <name type="scientific">Nocardioides agariphilus</name>
    <dbReference type="NCBI Taxonomy" id="433664"/>
    <lineage>
        <taxon>Bacteria</taxon>
        <taxon>Bacillati</taxon>
        <taxon>Actinomycetota</taxon>
        <taxon>Actinomycetes</taxon>
        <taxon>Propionibacteriales</taxon>
        <taxon>Nocardioidaceae</taxon>
        <taxon>Nocardioides</taxon>
    </lineage>
</organism>
<dbReference type="GO" id="GO:0003700">
    <property type="term" value="F:DNA-binding transcription factor activity"/>
    <property type="evidence" value="ECO:0007669"/>
    <property type="project" value="InterPro"/>
</dbReference>
<dbReference type="PANTHER" id="PTHR43537">
    <property type="entry name" value="TRANSCRIPTIONAL REGULATOR, GNTR FAMILY"/>
    <property type="match status" value="1"/>
</dbReference>
<dbReference type="GO" id="GO:0003677">
    <property type="term" value="F:DNA binding"/>
    <property type="evidence" value="ECO:0007669"/>
    <property type="project" value="UniProtKB-KW"/>
</dbReference>
<dbReference type="Pfam" id="PF00392">
    <property type="entry name" value="GntR"/>
    <property type="match status" value="1"/>
</dbReference>
<keyword evidence="3" id="KW-0804">Transcription</keyword>
<dbReference type="InterPro" id="IPR008920">
    <property type="entry name" value="TF_FadR/GntR_C"/>
</dbReference>
<feature type="domain" description="HTH gntR-type" evidence="4">
    <location>
        <begin position="14"/>
        <end position="81"/>
    </location>
</feature>
<keyword evidence="2" id="KW-0238">DNA-binding</keyword>
<evidence type="ECO:0000256" key="2">
    <source>
        <dbReference type="ARBA" id="ARBA00023125"/>
    </source>
</evidence>
<evidence type="ECO:0000313" key="5">
    <source>
        <dbReference type="EMBL" id="MBF4768773.1"/>
    </source>
</evidence>
<dbReference type="SUPFAM" id="SSF46785">
    <property type="entry name" value="Winged helix' DNA-binding domain"/>
    <property type="match status" value="1"/>
</dbReference>
<dbReference type="AlphaFoldDB" id="A0A930VPR1"/>
<dbReference type="InterPro" id="IPR036388">
    <property type="entry name" value="WH-like_DNA-bd_sf"/>
</dbReference>
<dbReference type="Pfam" id="PF07729">
    <property type="entry name" value="FCD"/>
    <property type="match status" value="1"/>
</dbReference>
<evidence type="ECO:0000313" key="6">
    <source>
        <dbReference type="Proteomes" id="UP000660668"/>
    </source>
</evidence>
<accession>A0A930VPR1</accession>
<keyword evidence="6" id="KW-1185">Reference proteome</keyword>
<comment type="caution">
    <text evidence="5">The sequence shown here is derived from an EMBL/GenBank/DDBJ whole genome shotgun (WGS) entry which is preliminary data.</text>
</comment>
<reference evidence="5" key="1">
    <citation type="submission" date="2020-11" db="EMBL/GenBank/DDBJ databases">
        <title>Nocardioides cynanchi sp. nov., isolated from soil of rhizosphere of Cynanchum wilfordii.</title>
        <authorList>
            <person name="Lee J.-S."/>
            <person name="Suh M.K."/>
            <person name="Kim J.-S."/>
        </authorList>
    </citation>
    <scope>NUCLEOTIDE SEQUENCE</scope>
    <source>
        <strain evidence="5">KCTC 19276</strain>
    </source>
</reference>
<dbReference type="SMART" id="SM00345">
    <property type="entry name" value="HTH_GNTR"/>
    <property type="match status" value="1"/>
</dbReference>
<dbReference type="CDD" id="cd07377">
    <property type="entry name" value="WHTH_GntR"/>
    <property type="match status" value="1"/>
</dbReference>
<sequence length="223" mass="24147">MVTSDWEFTPVVQQSTPGLIAQQLRESLISGKITAGSQLSEAALAKAFGVSRGPLREAMQRLLQEGLLRSERNRGIFVKELTQDDIADIYDARSAIESAALRMVVSRGASADLSKLRQACANLAKAAASGERQSVSDADLSFHAALVNASGSPRLVRMQATLLAETRMCITALEATQDDVATVVDEHRLILEALESGSLETALERLQDHMQDGVMRLQRAEEV</sequence>
<dbReference type="PANTHER" id="PTHR43537:SF45">
    <property type="entry name" value="GNTR FAMILY REGULATORY PROTEIN"/>
    <property type="match status" value="1"/>
</dbReference>
<dbReference type="RefSeq" id="WP_194696926.1">
    <property type="nucleotide sequence ID" value="NZ_JADKPO010000017.1"/>
</dbReference>
<dbReference type="SUPFAM" id="SSF48008">
    <property type="entry name" value="GntR ligand-binding domain-like"/>
    <property type="match status" value="1"/>
</dbReference>
<gene>
    <name evidence="5" type="ORF">ISU10_13460</name>
</gene>
<dbReference type="InterPro" id="IPR036390">
    <property type="entry name" value="WH_DNA-bd_sf"/>
</dbReference>
<dbReference type="Proteomes" id="UP000660668">
    <property type="component" value="Unassembled WGS sequence"/>
</dbReference>